<reference evidence="3 4" key="1">
    <citation type="submission" date="2024-04" db="EMBL/GenBank/DDBJ databases">
        <authorList>
            <person name="Fracassetti M."/>
        </authorList>
    </citation>
    <scope>NUCLEOTIDE SEQUENCE [LARGE SCALE GENOMIC DNA]</scope>
</reference>
<evidence type="ECO:0000259" key="2">
    <source>
        <dbReference type="Pfam" id="PF14372"/>
    </source>
</evidence>
<dbReference type="PANTHER" id="PTHR23272">
    <property type="entry name" value="BED FINGER-RELATED"/>
    <property type="match status" value="1"/>
</dbReference>
<proteinExistence type="predicted"/>
<evidence type="ECO:0000313" key="4">
    <source>
        <dbReference type="Proteomes" id="UP001497516"/>
    </source>
</evidence>
<dbReference type="Pfam" id="PF05699">
    <property type="entry name" value="Dimer_Tnp_hAT"/>
    <property type="match status" value="1"/>
</dbReference>
<feature type="domain" description="HAT C-terminal dimerisation" evidence="1">
    <location>
        <begin position="180"/>
        <end position="261"/>
    </location>
</feature>
<evidence type="ECO:0008006" key="5">
    <source>
        <dbReference type="Google" id="ProtNLM"/>
    </source>
</evidence>
<dbReference type="InterPro" id="IPR012337">
    <property type="entry name" value="RNaseH-like_sf"/>
</dbReference>
<dbReference type="AlphaFoldDB" id="A0AAV2FE55"/>
<name>A0AAV2FE55_9ROSI</name>
<evidence type="ECO:0000313" key="3">
    <source>
        <dbReference type="EMBL" id="CAL1396309.1"/>
    </source>
</evidence>
<dbReference type="GO" id="GO:0046983">
    <property type="term" value="F:protein dimerization activity"/>
    <property type="evidence" value="ECO:0007669"/>
    <property type="project" value="InterPro"/>
</dbReference>
<gene>
    <name evidence="3" type="ORF">LTRI10_LOCUS36686</name>
</gene>
<dbReference type="InterPro" id="IPR008906">
    <property type="entry name" value="HATC_C_dom"/>
</dbReference>
<sequence length="293" mass="33430">MRLVDRNFDRCSSDVEWDKIEKIIKILKPFNDITKLFSGVHYPTSNLYFCNVWRIQMRLMNACASVDSDICRMALAMKGKFDKYGESYSTILSIAVVFDPRYMLDYVKFCYEKLYGQAVAKTKCIELRGKICDLLKEYNDSTDQSSSLAESIAEDIGYEDDMDEFNSFGESQFLSDRTQLDEYLDCKRLNRKQPLDVLLWWKMNESRFPELACVARDVLSIPITTVASESAFSMGGRVLSNLRSSLLPENAEALITTRNWLYGFPSDDRDNGLEVEISKAVGTSSMTSSSTPV</sequence>
<accession>A0AAV2FE55</accession>
<dbReference type="EMBL" id="OZ034819">
    <property type="protein sequence ID" value="CAL1396309.1"/>
    <property type="molecule type" value="Genomic_DNA"/>
</dbReference>
<dbReference type="Proteomes" id="UP001497516">
    <property type="component" value="Chromosome 6"/>
</dbReference>
<dbReference type="PANTHER" id="PTHR23272:SF166">
    <property type="entry name" value="ZINC FINGER BED DOMAIN-CONTAINING PROTEIN RICESLEEPER 2-LIKE ISOFORM X1"/>
    <property type="match status" value="1"/>
</dbReference>
<dbReference type="SUPFAM" id="SSF53098">
    <property type="entry name" value="Ribonuclease H-like"/>
    <property type="match status" value="1"/>
</dbReference>
<evidence type="ECO:0000259" key="1">
    <source>
        <dbReference type="Pfam" id="PF05699"/>
    </source>
</evidence>
<dbReference type="GO" id="GO:0003677">
    <property type="term" value="F:DNA binding"/>
    <property type="evidence" value="ECO:0007669"/>
    <property type="project" value="InterPro"/>
</dbReference>
<organism evidence="3 4">
    <name type="scientific">Linum trigynum</name>
    <dbReference type="NCBI Taxonomy" id="586398"/>
    <lineage>
        <taxon>Eukaryota</taxon>
        <taxon>Viridiplantae</taxon>
        <taxon>Streptophyta</taxon>
        <taxon>Embryophyta</taxon>
        <taxon>Tracheophyta</taxon>
        <taxon>Spermatophyta</taxon>
        <taxon>Magnoliopsida</taxon>
        <taxon>eudicotyledons</taxon>
        <taxon>Gunneridae</taxon>
        <taxon>Pentapetalae</taxon>
        <taxon>rosids</taxon>
        <taxon>fabids</taxon>
        <taxon>Malpighiales</taxon>
        <taxon>Linaceae</taxon>
        <taxon>Linum</taxon>
    </lineage>
</organism>
<dbReference type="InterPro" id="IPR025525">
    <property type="entry name" value="hAT-like_transposase_RNase-H"/>
</dbReference>
<feature type="domain" description="hAT-like transposase RNase-H fold" evidence="2">
    <location>
        <begin position="38"/>
        <end position="138"/>
    </location>
</feature>
<dbReference type="Pfam" id="PF14372">
    <property type="entry name" value="hAT-like_RNase-H"/>
    <property type="match status" value="1"/>
</dbReference>
<protein>
    <recommendedName>
        <fullName evidence="5">Zinc finger BED domain-containing protein RICESLEEPER 2-like</fullName>
    </recommendedName>
</protein>
<keyword evidence="4" id="KW-1185">Reference proteome</keyword>